<evidence type="ECO:0000313" key="3">
    <source>
        <dbReference type="EMBL" id="KKQ50386.1"/>
    </source>
</evidence>
<dbReference type="GO" id="GO:0015833">
    <property type="term" value="P:peptide transport"/>
    <property type="evidence" value="ECO:0007669"/>
    <property type="project" value="TreeGrafter"/>
</dbReference>
<proteinExistence type="predicted"/>
<keyword evidence="1" id="KW-1133">Transmembrane helix</keyword>
<protein>
    <submittedName>
        <fullName evidence="3">Oligopeptide-binding protein</fullName>
    </submittedName>
</protein>
<dbReference type="Pfam" id="PF00496">
    <property type="entry name" value="SBP_bac_5"/>
    <property type="match status" value="1"/>
</dbReference>
<keyword evidence="1" id="KW-0472">Membrane</keyword>
<organism evidence="3 4">
    <name type="scientific">Candidatus Shapirobacteria bacterium GW2011_GWE1_38_10</name>
    <dbReference type="NCBI Taxonomy" id="1618488"/>
    <lineage>
        <taxon>Bacteria</taxon>
        <taxon>Candidatus Shapironibacteriota</taxon>
    </lineage>
</organism>
<dbReference type="GO" id="GO:1904680">
    <property type="term" value="F:peptide transmembrane transporter activity"/>
    <property type="evidence" value="ECO:0007669"/>
    <property type="project" value="TreeGrafter"/>
</dbReference>
<dbReference type="Gene3D" id="3.40.190.10">
    <property type="entry name" value="Periplasmic binding protein-like II"/>
    <property type="match status" value="1"/>
</dbReference>
<dbReference type="GO" id="GO:0042597">
    <property type="term" value="C:periplasmic space"/>
    <property type="evidence" value="ECO:0007669"/>
    <property type="project" value="UniProtKB-ARBA"/>
</dbReference>
<reference evidence="3 4" key="1">
    <citation type="journal article" date="2015" name="Nature">
        <title>rRNA introns, odd ribosomes, and small enigmatic genomes across a large radiation of phyla.</title>
        <authorList>
            <person name="Brown C.T."/>
            <person name="Hug L.A."/>
            <person name="Thomas B.C."/>
            <person name="Sharon I."/>
            <person name="Castelle C.J."/>
            <person name="Singh A."/>
            <person name="Wilkins M.J."/>
            <person name="Williams K.H."/>
            <person name="Banfield J.F."/>
        </authorList>
    </citation>
    <scope>NUCLEOTIDE SEQUENCE [LARGE SCALE GENOMIC DNA]</scope>
</reference>
<accession>A0A0G0LCK6</accession>
<dbReference type="Proteomes" id="UP000034231">
    <property type="component" value="Unassembled WGS sequence"/>
</dbReference>
<evidence type="ECO:0000256" key="1">
    <source>
        <dbReference type="SAM" id="Phobius"/>
    </source>
</evidence>
<dbReference type="SUPFAM" id="SSF53850">
    <property type="entry name" value="Periplasmic binding protein-like II"/>
    <property type="match status" value="1"/>
</dbReference>
<name>A0A0G0LCK6_9BACT</name>
<keyword evidence="1" id="KW-0812">Transmembrane</keyword>
<dbReference type="PANTHER" id="PTHR30290">
    <property type="entry name" value="PERIPLASMIC BINDING COMPONENT OF ABC TRANSPORTER"/>
    <property type="match status" value="1"/>
</dbReference>
<dbReference type="EMBL" id="LBTX01000006">
    <property type="protein sequence ID" value="KKQ50386.1"/>
    <property type="molecule type" value="Genomic_DNA"/>
</dbReference>
<gene>
    <name evidence="3" type="ORF">US68_C0006G0066</name>
</gene>
<dbReference type="InterPro" id="IPR039424">
    <property type="entry name" value="SBP_5"/>
</dbReference>
<dbReference type="PANTHER" id="PTHR30290:SF81">
    <property type="entry name" value="OLIGOPEPTIDE-BINDING PROTEIN OPPA"/>
    <property type="match status" value="1"/>
</dbReference>
<sequence length="441" mass="51281">MITKLRFKIELFYYYLKRNWPYLLSGLIIGIILVIFRQQFLSLYSKINHPVKKIGLEGLYTVNTLPPEISNKISYGLTIASENNKFEISPLVKNLDIRQDNTQYFFELNDNIHWHKGKSFVANDVNYKIPGLTITSTDSNHLTVQTDKAFAPILSALSLPLIKKNFDSLGEYQVTRYDYQDGYIKDLFLKSSTDSLLYRFYQNEIDLLNAFKIGEVDQIQISSLPENINNWPKIDITKDIRTDQKYVAIFVNTSKIGNKQLRQSLAYATPKTTDLNERALSPISPSSWAYNSEVKDYAFNPTKAKEFFTKNSIDSIELVYNDRRLINIADDIKKNWEDILGIKVNAHISTQINTQDYDVILAYGSIPTDPDQYLFWHSTQSKTNLTKINNPRIDKLLEEGRQTFDQQERKKIYQEFQKILLEECPAIFLKYPTLYTVSRNN</sequence>
<dbReference type="Gene3D" id="3.90.76.10">
    <property type="entry name" value="Dipeptide-binding Protein, Domain 1"/>
    <property type="match status" value="1"/>
</dbReference>
<evidence type="ECO:0000313" key="4">
    <source>
        <dbReference type="Proteomes" id="UP000034231"/>
    </source>
</evidence>
<dbReference type="Gene3D" id="3.10.105.10">
    <property type="entry name" value="Dipeptide-binding Protein, Domain 3"/>
    <property type="match status" value="1"/>
</dbReference>
<feature type="domain" description="Solute-binding protein family 5" evidence="2">
    <location>
        <begin position="190"/>
        <end position="381"/>
    </location>
</feature>
<dbReference type="PIRSF" id="PIRSF002741">
    <property type="entry name" value="MppA"/>
    <property type="match status" value="1"/>
</dbReference>
<feature type="transmembrane region" description="Helical" evidence="1">
    <location>
        <begin position="20"/>
        <end position="36"/>
    </location>
</feature>
<evidence type="ECO:0000259" key="2">
    <source>
        <dbReference type="Pfam" id="PF00496"/>
    </source>
</evidence>
<dbReference type="GO" id="GO:0043190">
    <property type="term" value="C:ATP-binding cassette (ABC) transporter complex"/>
    <property type="evidence" value="ECO:0007669"/>
    <property type="project" value="InterPro"/>
</dbReference>
<dbReference type="InterPro" id="IPR030678">
    <property type="entry name" value="Peptide/Ni-bd"/>
</dbReference>
<dbReference type="InterPro" id="IPR000914">
    <property type="entry name" value="SBP_5_dom"/>
</dbReference>
<comment type="caution">
    <text evidence="3">The sequence shown here is derived from an EMBL/GenBank/DDBJ whole genome shotgun (WGS) entry which is preliminary data.</text>
</comment>
<dbReference type="AlphaFoldDB" id="A0A0G0LCK6"/>